<evidence type="ECO:0000256" key="4">
    <source>
        <dbReference type="ARBA" id="ARBA00022490"/>
    </source>
</evidence>
<evidence type="ECO:0000313" key="8">
    <source>
        <dbReference type="EMBL" id="KAL3310938.1"/>
    </source>
</evidence>
<dbReference type="SMART" id="SM00392">
    <property type="entry name" value="PROF"/>
    <property type="match status" value="1"/>
</dbReference>
<evidence type="ECO:0000256" key="6">
    <source>
        <dbReference type="ARBA" id="ARBA00023212"/>
    </source>
</evidence>
<proteinExistence type="inferred from homology"/>
<evidence type="ECO:0000256" key="3">
    <source>
        <dbReference type="ARBA" id="ARBA00011583"/>
    </source>
</evidence>
<dbReference type="PANTHER" id="PTHR11604:SF0">
    <property type="entry name" value="PROFILIN"/>
    <property type="match status" value="1"/>
</dbReference>
<evidence type="ECO:0000256" key="2">
    <source>
        <dbReference type="ARBA" id="ARBA00010058"/>
    </source>
</evidence>
<dbReference type="InterPro" id="IPR036140">
    <property type="entry name" value="PFN_sf"/>
</dbReference>
<comment type="similarity">
    <text evidence="2 7">Belongs to the profilin family.</text>
</comment>
<dbReference type="InterPro" id="IPR005455">
    <property type="entry name" value="PFN_euk"/>
</dbReference>
<dbReference type="EMBL" id="JBJKFK010002549">
    <property type="protein sequence ID" value="KAL3310938.1"/>
    <property type="molecule type" value="Genomic_DNA"/>
</dbReference>
<evidence type="ECO:0000256" key="5">
    <source>
        <dbReference type="ARBA" id="ARBA00023203"/>
    </source>
</evidence>
<organism evidence="8 9">
    <name type="scientific">Cichlidogyrus casuarinus</name>
    <dbReference type="NCBI Taxonomy" id="1844966"/>
    <lineage>
        <taxon>Eukaryota</taxon>
        <taxon>Metazoa</taxon>
        <taxon>Spiralia</taxon>
        <taxon>Lophotrochozoa</taxon>
        <taxon>Platyhelminthes</taxon>
        <taxon>Monogenea</taxon>
        <taxon>Monopisthocotylea</taxon>
        <taxon>Dactylogyridea</taxon>
        <taxon>Ancyrocephalidae</taxon>
        <taxon>Cichlidogyrus</taxon>
    </lineage>
</organism>
<evidence type="ECO:0000313" key="9">
    <source>
        <dbReference type="Proteomes" id="UP001626550"/>
    </source>
</evidence>
<reference evidence="8 9" key="1">
    <citation type="submission" date="2024-11" db="EMBL/GenBank/DDBJ databases">
        <title>Adaptive evolution of stress response genes in parasites aligns with host niche diversity.</title>
        <authorList>
            <person name="Hahn C."/>
            <person name="Resl P."/>
        </authorList>
    </citation>
    <scope>NUCLEOTIDE SEQUENCE [LARGE SCALE GENOMIC DNA]</scope>
    <source>
        <strain evidence="8">EGGRZ-B1_66</strain>
        <tissue evidence="8">Body</tissue>
    </source>
</reference>
<dbReference type="GO" id="GO:0003779">
    <property type="term" value="F:actin binding"/>
    <property type="evidence" value="ECO:0007669"/>
    <property type="project" value="UniProtKB-KW"/>
</dbReference>
<evidence type="ECO:0000256" key="1">
    <source>
        <dbReference type="ARBA" id="ARBA00004245"/>
    </source>
</evidence>
<dbReference type="PANTHER" id="PTHR11604">
    <property type="entry name" value="PROFILIN"/>
    <property type="match status" value="1"/>
</dbReference>
<sequence length="131" mass="13956">MSWDSYITNLKQYSGVQEACLCGQDGSIWAKSDGFQMQPQEVSVLAKNTISGTAAESVSYNGNRAVTVRCSDGAYMGKLGDQLCLAASATKTGVVITAHLVKPGDKMPVSCLQLLHSACETVSNYLKDNNI</sequence>
<keyword evidence="4" id="KW-0963">Cytoplasm</keyword>
<accession>A0ABD2PV50</accession>
<keyword evidence="5 7" id="KW-0009">Actin-binding</keyword>
<comment type="subcellular location">
    <subcellularLocation>
        <location evidence="1">Cytoplasm</location>
        <location evidence="1">Cytoskeleton</location>
    </subcellularLocation>
</comment>
<comment type="subunit">
    <text evidence="3">Occurs in many kinds of cells as a complex with monomeric actin in a 1:1 ratio.</text>
</comment>
<dbReference type="Pfam" id="PF00235">
    <property type="entry name" value="Profilin"/>
    <property type="match status" value="1"/>
</dbReference>
<comment type="caution">
    <text evidence="8">The sequence shown here is derived from an EMBL/GenBank/DDBJ whole genome shotgun (WGS) entry which is preliminary data.</text>
</comment>
<evidence type="ECO:0000256" key="7">
    <source>
        <dbReference type="RuleBase" id="RU003909"/>
    </source>
</evidence>
<dbReference type="SUPFAM" id="SSF55770">
    <property type="entry name" value="Profilin (actin-binding protein)"/>
    <property type="match status" value="1"/>
</dbReference>
<protein>
    <recommendedName>
        <fullName evidence="7">Profilin</fullName>
    </recommendedName>
</protein>
<name>A0ABD2PV50_9PLAT</name>
<dbReference type="AlphaFoldDB" id="A0ABD2PV50"/>
<dbReference type="InterPro" id="IPR048278">
    <property type="entry name" value="PFN"/>
</dbReference>
<keyword evidence="6" id="KW-0206">Cytoskeleton</keyword>
<dbReference type="Gene3D" id="3.30.450.30">
    <property type="entry name" value="Dynein light chain 2a, cytoplasmic"/>
    <property type="match status" value="1"/>
</dbReference>
<dbReference type="GO" id="GO:0005856">
    <property type="term" value="C:cytoskeleton"/>
    <property type="evidence" value="ECO:0007669"/>
    <property type="project" value="UniProtKB-SubCell"/>
</dbReference>
<keyword evidence="9" id="KW-1185">Reference proteome</keyword>
<dbReference type="Proteomes" id="UP001626550">
    <property type="component" value="Unassembled WGS sequence"/>
</dbReference>
<gene>
    <name evidence="8" type="ORF">Ciccas_010489</name>
</gene>